<evidence type="ECO:0000259" key="1">
    <source>
        <dbReference type="Pfam" id="PF16501"/>
    </source>
</evidence>
<evidence type="ECO:0000313" key="2">
    <source>
        <dbReference type="EMBL" id="KAF6139455.1"/>
    </source>
</evidence>
<dbReference type="Pfam" id="PF16501">
    <property type="entry name" value="SCAPER_N"/>
    <property type="match status" value="1"/>
</dbReference>
<evidence type="ECO:0000313" key="3">
    <source>
        <dbReference type="Proteomes" id="UP000541444"/>
    </source>
</evidence>
<protein>
    <recommendedName>
        <fullName evidence="1">S phase cyclin A-associated protein in the endoplasmic reticulum N-terminal domain-containing protein</fullName>
    </recommendedName>
</protein>
<dbReference type="AlphaFoldDB" id="A0A7J7L9Z2"/>
<name>A0A7J7L9Z2_9MAGN</name>
<dbReference type="OrthoDB" id="71500at2759"/>
<dbReference type="InterPro" id="IPR051026">
    <property type="entry name" value="PI/PC_transfer"/>
</dbReference>
<dbReference type="PANTHER" id="PTHR45657:SF5">
    <property type="entry name" value="PHOSPHATIDYLINOSITOL_PHOSPHATIDYLCHOLINE TRANSFER PROTEIN SFH6"/>
    <property type="match status" value="1"/>
</dbReference>
<accession>A0A7J7L9Z2</accession>
<reference evidence="2 3" key="1">
    <citation type="journal article" date="2020" name="IScience">
        <title>Genome Sequencing of the Endangered Kingdonia uniflora (Circaeasteraceae, Ranunculales) Reveals Potential Mechanisms of Evolutionary Specialization.</title>
        <authorList>
            <person name="Sun Y."/>
            <person name="Deng T."/>
            <person name="Zhang A."/>
            <person name="Moore M.J."/>
            <person name="Landis J.B."/>
            <person name="Lin N."/>
            <person name="Zhang H."/>
            <person name="Zhang X."/>
            <person name="Huang J."/>
            <person name="Zhang X."/>
            <person name="Sun H."/>
            <person name="Wang H."/>
        </authorList>
    </citation>
    <scope>NUCLEOTIDE SEQUENCE [LARGE SCALE GENOMIC DNA]</scope>
    <source>
        <strain evidence="2">TB1705</strain>
        <tissue evidence="2">Leaf</tissue>
    </source>
</reference>
<sequence>MLRIRFSFNDPITTPFVAFTSRPCACPSLSTSSAKQPLVVLIFTNSSWLSPAAFAGFEGFSRDEERRERKSDYENSEDEMRTRIGSLKKKAINASTKFRHSLKKKNSRSKSHSRILSASIENIRDDKELQAVDAFRQAWILDELLPSKHVDYHMMLRAVDELYLLCELECDLDQMKEVVLVLEETRSDVREVLRARVKGFENVKRSSSQPSVDEQLVNVKTDH</sequence>
<dbReference type="InterPro" id="IPR032446">
    <property type="entry name" value="SCAPER_N"/>
</dbReference>
<proteinExistence type="predicted"/>
<dbReference type="EMBL" id="JACGCM010002491">
    <property type="protein sequence ID" value="KAF6139455.1"/>
    <property type="molecule type" value="Genomic_DNA"/>
</dbReference>
<dbReference type="PANTHER" id="PTHR45657">
    <property type="entry name" value="CRAL-TRIO DOMAIN-CONTAINING PROTEIN YKL091C-RELATED"/>
    <property type="match status" value="1"/>
</dbReference>
<keyword evidence="3" id="KW-1185">Reference proteome</keyword>
<dbReference type="Proteomes" id="UP000541444">
    <property type="component" value="Unassembled WGS sequence"/>
</dbReference>
<feature type="domain" description="S phase cyclin A-associated protein in the endoplasmic reticulum N-terminal" evidence="1">
    <location>
        <begin position="155"/>
        <end position="202"/>
    </location>
</feature>
<organism evidence="2 3">
    <name type="scientific">Kingdonia uniflora</name>
    <dbReference type="NCBI Taxonomy" id="39325"/>
    <lineage>
        <taxon>Eukaryota</taxon>
        <taxon>Viridiplantae</taxon>
        <taxon>Streptophyta</taxon>
        <taxon>Embryophyta</taxon>
        <taxon>Tracheophyta</taxon>
        <taxon>Spermatophyta</taxon>
        <taxon>Magnoliopsida</taxon>
        <taxon>Ranunculales</taxon>
        <taxon>Circaeasteraceae</taxon>
        <taxon>Kingdonia</taxon>
    </lineage>
</organism>
<gene>
    <name evidence="2" type="ORF">GIB67_022738</name>
</gene>
<comment type="caution">
    <text evidence="2">The sequence shown here is derived from an EMBL/GenBank/DDBJ whole genome shotgun (WGS) entry which is preliminary data.</text>
</comment>